<feature type="transmembrane region" description="Helical" evidence="2">
    <location>
        <begin position="339"/>
        <end position="360"/>
    </location>
</feature>
<evidence type="ECO:0000313" key="4">
    <source>
        <dbReference type="Proteomes" id="UP000053259"/>
    </source>
</evidence>
<dbReference type="GeneID" id="27317375"/>
<evidence type="ECO:0000256" key="2">
    <source>
        <dbReference type="SAM" id="Phobius"/>
    </source>
</evidence>
<gene>
    <name evidence="3" type="ORF">PV09_09402</name>
</gene>
<keyword evidence="4" id="KW-1185">Reference proteome</keyword>
<keyword evidence="2" id="KW-0812">Transmembrane</keyword>
<name>A0A0D1YDL7_9PEZI</name>
<sequence length="472" mass="51338">MASTTRPTLDPLARHSHYICKHCTSSLRLSNGPARFIHSVAFTAAPTQAVTRRNGRGLPPAPTHERVNIGSQWRAASSAAPRLASSSSQKPTVKKVATAASANTPKSKNEKSFWENDWTIFSADNAALVKKAQAFGDKVLQAKGVPDDAVVIEAMKVVEFAAAQLTRAPTKSAVPLSELAGKRKKKEGPLQISQEGDATDGLLSLDRSKNSKAAHPMSISISMDLLSNLAYKIITFPTVFVTPEVLSSYVKVQSLLKRPETFPEIFHLYSNKPIPTPNTNPTKYSTPNPQSHKQAIPKDAADSALQAAIEKKDLELAIAIIDTSYATKAFQRHKFITKAFPAIGGIALTPAAAGILASQLPAYFPIANPSELVAYATVGMVTYVAGVSTLGFVVITTTNDHMERVTWAPGVPLRERWLREEERAAVDKVALAWGFKGERRGEEQGIEWENLREWCGLRGMILDKTELMEGME</sequence>
<dbReference type="InParanoid" id="A0A0D1YDL7"/>
<dbReference type="Proteomes" id="UP000053259">
    <property type="component" value="Unassembled WGS sequence"/>
</dbReference>
<proteinExistence type="predicted"/>
<feature type="compositionally biased region" description="Low complexity" evidence="1">
    <location>
        <begin position="79"/>
        <end position="88"/>
    </location>
</feature>
<organism evidence="3 4">
    <name type="scientific">Verruconis gallopava</name>
    <dbReference type="NCBI Taxonomy" id="253628"/>
    <lineage>
        <taxon>Eukaryota</taxon>
        <taxon>Fungi</taxon>
        <taxon>Dikarya</taxon>
        <taxon>Ascomycota</taxon>
        <taxon>Pezizomycotina</taxon>
        <taxon>Dothideomycetes</taxon>
        <taxon>Pleosporomycetidae</taxon>
        <taxon>Venturiales</taxon>
        <taxon>Sympoventuriaceae</taxon>
        <taxon>Verruconis</taxon>
    </lineage>
</organism>
<dbReference type="RefSeq" id="XP_016208701.1">
    <property type="nucleotide sequence ID" value="XM_016363459.1"/>
</dbReference>
<evidence type="ECO:0000313" key="3">
    <source>
        <dbReference type="EMBL" id="KIV98831.1"/>
    </source>
</evidence>
<dbReference type="EMBL" id="KN847594">
    <property type="protein sequence ID" value="KIV98831.1"/>
    <property type="molecule type" value="Genomic_DNA"/>
</dbReference>
<accession>A0A0D1YDL7</accession>
<dbReference type="AlphaFoldDB" id="A0A0D1YDL7"/>
<feature type="transmembrane region" description="Helical" evidence="2">
    <location>
        <begin position="372"/>
        <end position="395"/>
    </location>
</feature>
<evidence type="ECO:0000256" key="1">
    <source>
        <dbReference type="SAM" id="MobiDB-lite"/>
    </source>
</evidence>
<keyword evidence="2" id="KW-0472">Membrane</keyword>
<keyword evidence="2" id="KW-1133">Transmembrane helix</keyword>
<dbReference type="HOGENOM" id="CLU_035633_1_0_1"/>
<feature type="compositionally biased region" description="Polar residues" evidence="1">
    <location>
        <begin position="284"/>
        <end position="293"/>
    </location>
</feature>
<reference evidence="3 4" key="1">
    <citation type="submission" date="2015-01" db="EMBL/GenBank/DDBJ databases">
        <title>The Genome Sequence of Ochroconis gallopava CBS43764.</title>
        <authorList>
            <consortium name="The Broad Institute Genomics Platform"/>
            <person name="Cuomo C."/>
            <person name="de Hoog S."/>
            <person name="Gorbushina A."/>
            <person name="Stielow B."/>
            <person name="Teixiera M."/>
            <person name="Abouelleil A."/>
            <person name="Chapman S.B."/>
            <person name="Priest M."/>
            <person name="Young S.K."/>
            <person name="Wortman J."/>
            <person name="Nusbaum C."/>
            <person name="Birren B."/>
        </authorList>
    </citation>
    <scope>NUCLEOTIDE SEQUENCE [LARGE SCALE GENOMIC DNA]</scope>
    <source>
        <strain evidence="3 4">CBS 43764</strain>
    </source>
</reference>
<feature type="region of interest" description="Disordered" evidence="1">
    <location>
        <begin position="79"/>
        <end position="110"/>
    </location>
</feature>
<feature type="region of interest" description="Disordered" evidence="1">
    <location>
        <begin position="276"/>
        <end position="297"/>
    </location>
</feature>
<protein>
    <submittedName>
        <fullName evidence="3">Uncharacterized protein</fullName>
    </submittedName>
</protein>
<dbReference type="VEuPathDB" id="FungiDB:PV09_09402"/>
<feature type="region of interest" description="Disordered" evidence="1">
    <location>
        <begin position="179"/>
        <end position="203"/>
    </location>
</feature>
<dbReference type="OrthoDB" id="5360701at2759"/>